<dbReference type="GO" id="GO:0005737">
    <property type="term" value="C:cytoplasm"/>
    <property type="evidence" value="ECO:0007669"/>
    <property type="project" value="UniProtKB-SubCell"/>
</dbReference>
<proteinExistence type="inferred from homology"/>
<evidence type="ECO:0000256" key="9">
    <source>
        <dbReference type="HAMAP-Rule" id="MF_00920"/>
    </source>
</evidence>
<dbReference type="GO" id="GO:0005886">
    <property type="term" value="C:plasma membrane"/>
    <property type="evidence" value="ECO:0007669"/>
    <property type="project" value="UniProtKB-SubCell"/>
</dbReference>
<dbReference type="SMART" id="SM00382">
    <property type="entry name" value="AAA"/>
    <property type="match status" value="1"/>
</dbReference>
<keyword evidence="6 9" id="KW-0472">Membrane</keyword>
<dbReference type="SUPFAM" id="SSF52540">
    <property type="entry name" value="P-loop containing nucleoside triphosphate hydrolases"/>
    <property type="match status" value="1"/>
</dbReference>
<comment type="catalytic activity">
    <reaction evidence="8 9">
        <text>GTP + H2O = GDP + phosphate + H(+)</text>
        <dbReference type="Rhea" id="RHEA:19669"/>
        <dbReference type="ChEBI" id="CHEBI:15377"/>
        <dbReference type="ChEBI" id="CHEBI:15378"/>
        <dbReference type="ChEBI" id="CHEBI:37565"/>
        <dbReference type="ChEBI" id="CHEBI:43474"/>
        <dbReference type="ChEBI" id="CHEBI:58189"/>
        <dbReference type="EC" id="3.6.5.4"/>
    </reaction>
</comment>
<comment type="similarity">
    <text evidence="9">Belongs to the GTP-binding SRP family. FtsY subfamily.</text>
</comment>
<dbReference type="FunFam" id="1.20.120.140:FF:000002">
    <property type="entry name" value="Signal recognition particle receptor FtsY"/>
    <property type="match status" value="1"/>
</dbReference>
<evidence type="ECO:0000256" key="2">
    <source>
        <dbReference type="ARBA" id="ARBA00022490"/>
    </source>
</evidence>
<keyword evidence="2 9" id="KW-0963">Cytoplasm</keyword>
<keyword evidence="3 9" id="KW-0547">Nucleotide-binding</keyword>
<evidence type="ECO:0000313" key="12">
    <source>
        <dbReference type="Proteomes" id="UP000228921"/>
    </source>
</evidence>
<dbReference type="SUPFAM" id="SSF47364">
    <property type="entry name" value="Domain of the SRP/SRP receptor G-proteins"/>
    <property type="match status" value="1"/>
</dbReference>
<gene>
    <name evidence="9" type="primary">ftsY</name>
    <name evidence="11" type="ORF">CUN51_04865</name>
</gene>
<dbReference type="InterPro" id="IPR013822">
    <property type="entry name" value="Signal_recog_particl_SRP54_hlx"/>
</dbReference>
<evidence type="ECO:0000313" key="11">
    <source>
        <dbReference type="EMBL" id="PJF31202.1"/>
    </source>
</evidence>
<dbReference type="GO" id="GO:0005525">
    <property type="term" value="F:GTP binding"/>
    <property type="evidence" value="ECO:0007669"/>
    <property type="project" value="UniProtKB-UniRule"/>
</dbReference>
<protein>
    <recommendedName>
        <fullName evidence="9">Signal recognition particle receptor FtsY</fullName>
        <shortName evidence="9">SRP receptor</shortName>
        <ecNumber evidence="9">3.6.5.4</ecNumber>
    </recommendedName>
</protein>
<dbReference type="PROSITE" id="PS00300">
    <property type="entry name" value="SRP54"/>
    <property type="match status" value="1"/>
</dbReference>
<accession>A0A2M8P0Y1</accession>
<feature type="domain" description="SRP54-type proteins GTP-binding" evidence="10">
    <location>
        <begin position="271"/>
        <end position="284"/>
    </location>
</feature>
<evidence type="ECO:0000256" key="8">
    <source>
        <dbReference type="ARBA" id="ARBA00048027"/>
    </source>
</evidence>
<dbReference type="GO" id="GO:0005047">
    <property type="term" value="F:signal recognition particle binding"/>
    <property type="evidence" value="ECO:0007669"/>
    <property type="project" value="TreeGrafter"/>
</dbReference>
<evidence type="ECO:0000256" key="1">
    <source>
        <dbReference type="ARBA" id="ARBA00022475"/>
    </source>
</evidence>
<dbReference type="Gene3D" id="3.40.50.300">
    <property type="entry name" value="P-loop containing nucleotide triphosphate hydrolases"/>
    <property type="match status" value="1"/>
</dbReference>
<dbReference type="InterPro" id="IPR000897">
    <property type="entry name" value="SRP54_GTPase_dom"/>
</dbReference>
<keyword evidence="7 9" id="KW-0675">Receptor</keyword>
<keyword evidence="4 9" id="KW-0378">Hydrolase</keyword>
<organism evidence="11 12">
    <name type="scientific">Candidatus Thermofonsia Clade 1 bacterium</name>
    <dbReference type="NCBI Taxonomy" id="2364210"/>
    <lineage>
        <taxon>Bacteria</taxon>
        <taxon>Bacillati</taxon>
        <taxon>Chloroflexota</taxon>
        <taxon>Candidatus Thermofontia</taxon>
        <taxon>Candidatus Thermofonsia Clade 1</taxon>
    </lineage>
</organism>
<dbReference type="HAMAP" id="MF_00920">
    <property type="entry name" value="FtsY"/>
    <property type="match status" value="1"/>
</dbReference>
<evidence type="ECO:0000256" key="3">
    <source>
        <dbReference type="ARBA" id="ARBA00022741"/>
    </source>
</evidence>
<dbReference type="Pfam" id="PF02881">
    <property type="entry name" value="SRP54_N"/>
    <property type="match status" value="1"/>
</dbReference>
<reference evidence="11 12" key="1">
    <citation type="submission" date="2017-11" db="EMBL/GenBank/DDBJ databases">
        <title>Evolution of Phototrophy in the Chloroflexi Phylum Driven by Horizontal Gene Transfer.</title>
        <authorList>
            <person name="Ward L.M."/>
            <person name="Hemp J."/>
            <person name="Shih P.M."/>
            <person name="Mcglynn S.E."/>
            <person name="Fischer W."/>
        </authorList>
    </citation>
    <scope>NUCLEOTIDE SEQUENCE [LARGE SCALE GENOMIC DNA]</scope>
    <source>
        <strain evidence="11">CP2_2F</strain>
    </source>
</reference>
<dbReference type="InterPro" id="IPR027417">
    <property type="entry name" value="P-loop_NTPase"/>
</dbReference>
<dbReference type="EC" id="3.6.5.4" evidence="9"/>
<dbReference type="InterPro" id="IPR003593">
    <property type="entry name" value="AAA+_ATPase"/>
</dbReference>
<dbReference type="Pfam" id="PF00448">
    <property type="entry name" value="SRP54"/>
    <property type="match status" value="1"/>
</dbReference>
<name>A0A2M8P0Y1_9CHLR</name>
<feature type="binding site" evidence="9">
    <location>
        <begin position="186"/>
        <end position="190"/>
    </location>
    <ligand>
        <name>GTP</name>
        <dbReference type="ChEBI" id="CHEBI:37565"/>
    </ligand>
</feature>
<dbReference type="InterPro" id="IPR004390">
    <property type="entry name" value="SR_rcpt_FtsY"/>
</dbReference>
<dbReference type="GO" id="GO:0006614">
    <property type="term" value="P:SRP-dependent cotranslational protein targeting to membrane"/>
    <property type="evidence" value="ECO:0007669"/>
    <property type="project" value="InterPro"/>
</dbReference>
<evidence type="ECO:0000256" key="7">
    <source>
        <dbReference type="ARBA" id="ARBA00023170"/>
    </source>
</evidence>
<sequence>MSDYRKGMSKTRVSFFGRIKQMLGASKVTEETWEEIETLLIQADVGMETTLKLMERVRERYRREGMTRPEQVQAAFRQELRALLLPPRPLNIAGRDLSVILIVGVNGSGKTTSIGKLALRLIRNNRKVMLAAGDTFRAAAIEQLQLWGERVGAPVIAGKPNADPGAVVYDAVSAAKARGYDVLIVDTAGRLQTKYNLMEELKKIRGVIGKVVPDAPHETLIVLDGTTGQNALSQAKGFTEAVQLTGVIVTKLDGTAKGGMIFAIQSELGLPIHYIGLGERMDDLILFNPDAFVDSLFEDD</sequence>
<dbReference type="GO" id="GO:0003924">
    <property type="term" value="F:GTPase activity"/>
    <property type="evidence" value="ECO:0007669"/>
    <property type="project" value="UniProtKB-UniRule"/>
</dbReference>
<evidence type="ECO:0000256" key="5">
    <source>
        <dbReference type="ARBA" id="ARBA00023134"/>
    </source>
</evidence>
<evidence type="ECO:0000259" key="10">
    <source>
        <dbReference type="PROSITE" id="PS00300"/>
    </source>
</evidence>
<comment type="subcellular location">
    <subcellularLocation>
        <location evidence="9">Cell membrane</location>
        <topology evidence="9">Peripheral membrane protein</topology>
        <orientation evidence="9">Cytoplasmic side</orientation>
    </subcellularLocation>
    <subcellularLocation>
        <location evidence="9">Cytoplasm</location>
    </subcellularLocation>
</comment>
<dbReference type="FunFam" id="3.40.50.300:FF:000053">
    <property type="entry name" value="Signal recognition particle receptor FtsY"/>
    <property type="match status" value="1"/>
</dbReference>
<evidence type="ECO:0000256" key="4">
    <source>
        <dbReference type="ARBA" id="ARBA00022801"/>
    </source>
</evidence>
<dbReference type="Proteomes" id="UP000228921">
    <property type="component" value="Unassembled WGS sequence"/>
</dbReference>
<dbReference type="SMART" id="SM00962">
    <property type="entry name" value="SRP54"/>
    <property type="match status" value="1"/>
</dbReference>
<dbReference type="Gene3D" id="1.20.120.140">
    <property type="entry name" value="Signal recognition particle SRP54, nucleotide-binding domain"/>
    <property type="match status" value="1"/>
</dbReference>
<comment type="function">
    <text evidence="9">Involved in targeting and insertion of nascent membrane proteins into the cytoplasmic membrane. Acts as a receptor for the complex formed by the signal recognition particle (SRP) and the ribosome-nascent chain (RNC).</text>
</comment>
<comment type="caution">
    <text evidence="11">The sequence shown here is derived from an EMBL/GenBank/DDBJ whole genome shotgun (WGS) entry which is preliminary data.</text>
</comment>
<dbReference type="NCBIfam" id="TIGR00064">
    <property type="entry name" value="ftsY"/>
    <property type="match status" value="1"/>
</dbReference>
<dbReference type="CDD" id="cd17874">
    <property type="entry name" value="FtsY"/>
    <property type="match status" value="1"/>
</dbReference>
<keyword evidence="1 9" id="KW-1003">Cell membrane</keyword>
<dbReference type="PANTHER" id="PTHR43134">
    <property type="entry name" value="SIGNAL RECOGNITION PARTICLE RECEPTOR SUBUNIT ALPHA"/>
    <property type="match status" value="1"/>
</dbReference>
<dbReference type="AlphaFoldDB" id="A0A2M8P0Y1"/>
<dbReference type="PANTHER" id="PTHR43134:SF1">
    <property type="entry name" value="SIGNAL RECOGNITION PARTICLE RECEPTOR SUBUNIT ALPHA"/>
    <property type="match status" value="1"/>
</dbReference>
<dbReference type="InterPro" id="IPR042101">
    <property type="entry name" value="SRP54_N_sf"/>
</dbReference>
<feature type="binding site" evidence="9">
    <location>
        <begin position="104"/>
        <end position="111"/>
    </location>
    <ligand>
        <name>GTP</name>
        <dbReference type="ChEBI" id="CHEBI:37565"/>
    </ligand>
</feature>
<dbReference type="SMART" id="SM00963">
    <property type="entry name" value="SRP54_N"/>
    <property type="match status" value="1"/>
</dbReference>
<comment type="subunit">
    <text evidence="9">Part of the signal recognition particle protein translocation system, which is composed of SRP and FtsY.</text>
</comment>
<keyword evidence="5 9" id="KW-0342">GTP-binding</keyword>
<feature type="binding site" evidence="9">
    <location>
        <begin position="250"/>
        <end position="253"/>
    </location>
    <ligand>
        <name>GTP</name>
        <dbReference type="ChEBI" id="CHEBI:37565"/>
    </ligand>
</feature>
<dbReference type="EMBL" id="PGTK01000004">
    <property type="protein sequence ID" value="PJF31202.1"/>
    <property type="molecule type" value="Genomic_DNA"/>
</dbReference>
<dbReference type="InterPro" id="IPR036225">
    <property type="entry name" value="SRP/SRP_N"/>
</dbReference>
<evidence type="ECO:0000256" key="6">
    <source>
        <dbReference type="ARBA" id="ARBA00023136"/>
    </source>
</evidence>